<dbReference type="SUPFAM" id="SSF50249">
    <property type="entry name" value="Nucleic acid-binding proteins"/>
    <property type="match status" value="1"/>
</dbReference>
<dbReference type="InterPro" id="IPR012340">
    <property type="entry name" value="NA-bd_OB-fold"/>
</dbReference>
<dbReference type="EMBL" id="CALNXI010001709">
    <property type="protein sequence ID" value="CAH3175449.1"/>
    <property type="molecule type" value="Genomic_DNA"/>
</dbReference>
<keyword evidence="2" id="KW-1185">Reference proteome</keyword>
<protein>
    <submittedName>
        <fullName evidence="1">Uncharacterized protein</fullName>
    </submittedName>
</protein>
<reference evidence="1 2" key="1">
    <citation type="submission" date="2022-05" db="EMBL/GenBank/DDBJ databases">
        <authorList>
            <consortium name="Genoscope - CEA"/>
            <person name="William W."/>
        </authorList>
    </citation>
    <scope>NUCLEOTIDE SEQUENCE [LARGE SCALE GENOMIC DNA]</scope>
</reference>
<gene>
    <name evidence="1" type="ORF">PEVE_00010137</name>
</gene>
<dbReference type="Gene3D" id="2.40.50.140">
    <property type="entry name" value="Nucleic acid-binding proteins"/>
    <property type="match status" value="1"/>
</dbReference>
<comment type="caution">
    <text evidence="1">The sequence shown here is derived from an EMBL/GenBank/DDBJ whole genome shotgun (WGS) entry which is preliminary data.</text>
</comment>
<evidence type="ECO:0000313" key="1">
    <source>
        <dbReference type="EMBL" id="CAH3175449.1"/>
    </source>
</evidence>
<name>A0ABN8R7Z1_9CNID</name>
<dbReference type="Proteomes" id="UP001159427">
    <property type="component" value="Unassembled WGS sequence"/>
</dbReference>
<accession>A0ABN8R7Z1</accession>
<proteinExistence type="predicted"/>
<organism evidence="1 2">
    <name type="scientific">Porites evermanni</name>
    <dbReference type="NCBI Taxonomy" id="104178"/>
    <lineage>
        <taxon>Eukaryota</taxon>
        <taxon>Metazoa</taxon>
        <taxon>Cnidaria</taxon>
        <taxon>Anthozoa</taxon>
        <taxon>Hexacorallia</taxon>
        <taxon>Scleractinia</taxon>
        <taxon>Fungiina</taxon>
        <taxon>Poritidae</taxon>
        <taxon>Porites</taxon>
    </lineage>
</organism>
<evidence type="ECO:0000313" key="2">
    <source>
        <dbReference type="Proteomes" id="UP001159427"/>
    </source>
</evidence>
<sequence length="118" mass="13121">MDTLGQQHSPLRIQQYSINIVINKNTLISPTAVNFEYNNQESNTLSIGPISEVAPGQLVLVKGHMEHLSATKTVVLQSNPVKKQEAFINDQFGYVKLVLWGNHNDTLTEGSTYLLDIV</sequence>